<dbReference type="AlphaFoldDB" id="A0A3E4ULW8"/>
<dbReference type="RefSeq" id="WP_117742280.1">
    <property type="nucleotide sequence ID" value="NZ_QSSV01000019.1"/>
</dbReference>
<name>A0A3E4ULW8_BACSE</name>
<dbReference type="Proteomes" id="UP000261223">
    <property type="component" value="Unassembled WGS sequence"/>
</dbReference>
<protein>
    <recommendedName>
        <fullName evidence="3">Virulence protein</fullName>
    </recommendedName>
</protein>
<dbReference type="InterPro" id="IPR011204">
    <property type="entry name" value="Virulence_RhuM-like"/>
</dbReference>
<dbReference type="Pfam" id="PF13310">
    <property type="entry name" value="Virulence_RhuM"/>
    <property type="match status" value="1"/>
</dbReference>
<evidence type="ECO:0008006" key="3">
    <source>
        <dbReference type="Google" id="ProtNLM"/>
    </source>
</evidence>
<dbReference type="PANTHER" id="PTHR35810:SF1">
    <property type="entry name" value="CYTOPLASMIC PROTEIN"/>
    <property type="match status" value="1"/>
</dbReference>
<evidence type="ECO:0000313" key="1">
    <source>
        <dbReference type="EMBL" id="RGM11279.1"/>
    </source>
</evidence>
<sequence length="86" mass="10381">MFLIKSIRCSHISLLCLLSCVELFSTTKQNISLHTNTIFKEKELLDGKYCTLYYNLDVIIFIYYRAKSIRGTRFYQWFNKVLKDYY</sequence>
<gene>
    <name evidence="1" type="ORF">DXC34_14130</name>
</gene>
<proteinExistence type="predicted"/>
<dbReference type="EMBL" id="QSSV01000019">
    <property type="protein sequence ID" value="RGM11279.1"/>
    <property type="molecule type" value="Genomic_DNA"/>
</dbReference>
<dbReference type="PANTHER" id="PTHR35810">
    <property type="entry name" value="CYTOPLASMIC PROTEIN-RELATED"/>
    <property type="match status" value="1"/>
</dbReference>
<organism evidence="1 2">
    <name type="scientific">Bacteroides stercoris</name>
    <dbReference type="NCBI Taxonomy" id="46506"/>
    <lineage>
        <taxon>Bacteria</taxon>
        <taxon>Pseudomonadati</taxon>
        <taxon>Bacteroidota</taxon>
        <taxon>Bacteroidia</taxon>
        <taxon>Bacteroidales</taxon>
        <taxon>Bacteroidaceae</taxon>
        <taxon>Bacteroides</taxon>
    </lineage>
</organism>
<accession>A0A3E4ULW8</accession>
<comment type="caution">
    <text evidence="1">The sequence shown here is derived from an EMBL/GenBank/DDBJ whole genome shotgun (WGS) entry which is preliminary data.</text>
</comment>
<reference evidence="1 2" key="1">
    <citation type="submission" date="2018-08" db="EMBL/GenBank/DDBJ databases">
        <title>A genome reference for cultivated species of the human gut microbiota.</title>
        <authorList>
            <person name="Zou Y."/>
            <person name="Xue W."/>
            <person name="Luo G."/>
        </authorList>
    </citation>
    <scope>NUCLEOTIDE SEQUENCE [LARGE SCALE GENOMIC DNA]</scope>
    <source>
        <strain evidence="1 2">TF03-6</strain>
    </source>
</reference>
<evidence type="ECO:0000313" key="2">
    <source>
        <dbReference type="Proteomes" id="UP000261223"/>
    </source>
</evidence>